<dbReference type="InterPro" id="IPR037185">
    <property type="entry name" value="EmrE-like"/>
</dbReference>
<reference evidence="9 10" key="1">
    <citation type="submission" date="2015-07" db="EMBL/GenBank/DDBJ databases">
        <title>Genome sequence of Leptolinea tardivitalis DSM 16556.</title>
        <authorList>
            <person name="Hemp J."/>
            <person name="Ward L.M."/>
            <person name="Pace L.A."/>
            <person name="Fischer W.W."/>
        </authorList>
    </citation>
    <scope>NUCLEOTIDE SEQUENCE [LARGE SCALE GENOMIC DNA]</scope>
    <source>
        <strain evidence="9 10">YMTK-2</strain>
    </source>
</reference>
<organism evidence="9 10">
    <name type="scientific">Leptolinea tardivitalis</name>
    <dbReference type="NCBI Taxonomy" id="229920"/>
    <lineage>
        <taxon>Bacteria</taxon>
        <taxon>Bacillati</taxon>
        <taxon>Chloroflexota</taxon>
        <taxon>Anaerolineae</taxon>
        <taxon>Anaerolineales</taxon>
        <taxon>Anaerolineaceae</taxon>
        <taxon>Leptolinea</taxon>
    </lineage>
</organism>
<comment type="subcellular location">
    <subcellularLocation>
        <location evidence="1">Cell membrane</location>
        <topology evidence="1">Multi-pass membrane protein</topology>
    </subcellularLocation>
</comment>
<feature type="transmembrane region" description="Helical" evidence="7">
    <location>
        <begin position="212"/>
        <end position="232"/>
    </location>
</feature>
<feature type="domain" description="EamA" evidence="8">
    <location>
        <begin position="8"/>
        <end position="139"/>
    </location>
</feature>
<dbReference type="STRING" id="229920.ADM99_06860"/>
<evidence type="ECO:0000256" key="3">
    <source>
        <dbReference type="ARBA" id="ARBA00022475"/>
    </source>
</evidence>
<dbReference type="InterPro" id="IPR050638">
    <property type="entry name" value="AA-Vitamin_Transporters"/>
</dbReference>
<gene>
    <name evidence="9" type="ORF">ADM99_06860</name>
</gene>
<dbReference type="Gene3D" id="1.10.3730.20">
    <property type="match status" value="2"/>
</dbReference>
<proteinExistence type="inferred from homology"/>
<keyword evidence="3" id="KW-1003">Cell membrane</keyword>
<feature type="transmembrane region" description="Helical" evidence="7">
    <location>
        <begin position="12"/>
        <end position="31"/>
    </location>
</feature>
<feature type="transmembrane region" description="Helical" evidence="7">
    <location>
        <begin position="150"/>
        <end position="168"/>
    </location>
</feature>
<dbReference type="EMBL" id="LGCK01000007">
    <property type="protein sequence ID" value="KPL72784.1"/>
    <property type="molecule type" value="Genomic_DNA"/>
</dbReference>
<dbReference type="AlphaFoldDB" id="A0A0P6X0S1"/>
<evidence type="ECO:0000256" key="7">
    <source>
        <dbReference type="SAM" id="Phobius"/>
    </source>
</evidence>
<comment type="caution">
    <text evidence="9">The sequence shown here is derived from an EMBL/GenBank/DDBJ whole genome shotgun (WGS) entry which is preliminary data.</text>
</comment>
<feature type="transmembrane region" description="Helical" evidence="7">
    <location>
        <begin position="244"/>
        <end position="262"/>
    </location>
</feature>
<evidence type="ECO:0000256" key="6">
    <source>
        <dbReference type="ARBA" id="ARBA00023136"/>
    </source>
</evidence>
<feature type="transmembrane region" description="Helical" evidence="7">
    <location>
        <begin position="268"/>
        <end position="285"/>
    </location>
</feature>
<feature type="transmembrane region" description="Helical" evidence="7">
    <location>
        <begin position="37"/>
        <end position="58"/>
    </location>
</feature>
<accession>A0A0P6X0S1</accession>
<keyword evidence="5 7" id="KW-1133">Transmembrane helix</keyword>
<evidence type="ECO:0000259" key="8">
    <source>
        <dbReference type="Pfam" id="PF00892"/>
    </source>
</evidence>
<dbReference type="Proteomes" id="UP000050430">
    <property type="component" value="Unassembled WGS sequence"/>
</dbReference>
<dbReference type="SUPFAM" id="SSF103481">
    <property type="entry name" value="Multidrug resistance efflux transporter EmrE"/>
    <property type="match status" value="2"/>
</dbReference>
<dbReference type="InterPro" id="IPR000620">
    <property type="entry name" value="EamA_dom"/>
</dbReference>
<feature type="transmembrane region" description="Helical" evidence="7">
    <location>
        <begin position="125"/>
        <end position="144"/>
    </location>
</feature>
<sequence length="304" mass="32587">MKQIKLQPGILALIGSVTIWGSTFVITKHLMDSIGPFTIIFLRFAISLIVITPIAFKHGFQWKMLFQKDYLLFGLTGVALYFGLSNTGLERTTAANAALIQAANPAAVAFFSILFLKEQISRQRMAGIALSIIGVLLVSGGPSSTGKSTLAGNLLIIGSVIAWAVYTIQSRKIPADIHPLVTTTVSFFTGLIWLLPFLGWELINRGLPSVAPISWLALAYLGLVASALAYFFWNFALNSVEASLAAPFINLIPIIGLILSVLTGESVSLIQLLGGLIAIVGVMITQQNPSIIKGELHENPGSSH</sequence>
<evidence type="ECO:0000256" key="2">
    <source>
        <dbReference type="ARBA" id="ARBA00007362"/>
    </source>
</evidence>
<feature type="domain" description="EamA" evidence="8">
    <location>
        <begin position="151"/>
        <end position="284"/>
    </location>
</feature>
<evidence type="ECO:0000256" key="5">
    <source>
        <dbReference type="ARBA" id="ARBA00022989"/>
    </source>
</evidence>
<comment type="similarity">
    <text evidence="2">Belongs to the EamA transporter family.</text>
</comment>
<protein>
    <recommendedName>
        <fullName evidence="8">EamA domain-containing protein</fullName>
    </recommendedName>
</protein>
<name>A0A0P6X0S1_9CHLR</name>
<evidence type="ECO:0000313" key="10">
    <source>
        <dbReference type="Proteomes" id="UP000050430"/>
    </source>
</evidence>
<keyword evidence="6 7" id="KW-0472">Membrane</keyword>
<dbReference type="PANTHER" id="PTHR32322">
    <property type="entry name" value="INNER MEMBRANE TRANSPORTER"/>
    <property type="match status" value="1"/>
</dbReference>
<evidence type="ECO:0000256" key="4">
    <source>
        <dbReference type="ARBA" id="ARBA00022692"/>
    </source>
</evidence>
<keyword evidence="4 7" id="KW-0812">Transmembrane</keyword>
<dbReference type="GO" id="GO:0005886">
    <property type="term" value="C:plasma membrane"/>
    <property type="evidence" value="ECO:0007669"/>
    <property type="project" value="UniProtKB-SubCell"/>
</dbReference>
<feature type="transmembrane region" description="Helical" evidence="7">
    <location>
        <begin position="95"/>
        <end position="116"/>
    </location>
</feature>
<dbReference type="PANTHER" id="PTHR32322:SF18">
    <property type="entry name" value="S-ADENOSYLMETHIONINE_S-ADENOSYLHOMOCYSTEINE TRANSPORTER"/>
    <property type="match status" value="1"/>
</dbReference>
<evidence type="ECO:0000256" key="1">
    <source>
        <dbReference type="ARBA" id="ARBA00004651"/>
    </source>
</evidence>
<dbReference type="OrthoDB" id="150760at2"/>
<evidence type="ECO:0000313" key="9">
    <source>
        <dbReference type="EMBL" id="KPL72784.1"/>
    </source>
</evidence>
<dbReference type="RefSeq" id="WP_062421107.1">
    <property type="nucleotide sequence ID" value="NZ_BBYA01000008.1"/>
</dbReference>
<dbReference type="Pfam" id="PF00892">
    <property type="entry name" value="EamA"/>
    <property type="match status" value="2"/>
</dbReference>
<feature type="transmembrane region" description="Helical" evidence="7">
    <location>
        <begin position="70"/>
        <end position="89"/>
    </location>
</feature>
<keyword evidence="10" id="KW-1185">Reference proteome</keyword>
<feature type="transmembrane region" description="Helical" evidence="7">
    <location>
        <begin position="180"/>
        <end position="200"/>
    </location>
</feature>